<dbReference type="EMBL" id="WQLW01000016">
    <property type="protein sequence ID" value="MVO10853.1"/>
    <property type="molecule type" value="Genomic_DNA"/>
</dbReference>
<dbReference type="Proteomes" id="UP000431264">
    <property type="component" value="Unassembled WGS sequence"/>
</dbReference>
<sequence length="174" mass="20524">MNEKKFDTVDLSIIDLELKIALHASKYFGYFLIFITLGTFIIPIGFLSRTARRMGEYSTLYQLHGKFAVFVVIAIYVLVILSFLGYYKVIQLLLDRKNKIKTIKTVKVLNVIELSEKQKNQWKILNKNYTHQLYVNYQDKFYFDGNTNPNLLNAKMKEIELAKNSEVILKERYY</sequence>
<organism evidence="2 3">
    <name type="scientific">Flavobacterium profundi</name>
    <dbReference type="NCBI Taxonomy" id="1774945"/>
    <lineage>
        <taxon>Bacteria</taxon>
        <taxon>Pseudomonadati</taxon>
        <taxon>Bacteroidota</taxon>
        <taxon>Flavobacteriia</taxon>
        <taxon>Flavobacteriales</taxon>
        <taxon>Flavobacteriaceae</taxon>
        <taxon>Flavobacterium</taxon>
    </lineage>
</organism>
<evidence type="ECO:0000256" key="1">
    <source>
        <dbReference type="SAM" id="Phobius"/>
    </source>
</evidence>
<gene>
    <name evidence="2" type="ORF">GOQ30_16905</name>
</gene>
<feature type="transmembrane region" description="Helical" evidence="1">
    <location>
        <begin position="67"/>
        <end position="87"/>
    </location>
</feature>
<feature type="transmembrane region" description="Helical" evidence="1">
    <location>
        <begin position="27"/>
        <end position="47"/>
    </location>
</feature>
<keyword evidence="1" id="KW-1133">Transmembrane helix</keyword>
<evidence type="ECO:0000313" key="2">
    <source>
        <dbReference type="EMBL" id="MVO10853.1"/>
    </source>
</evidence>
<keyword evidence="1" id="KW-0472">Membrane</keyword>
<dbReference type="AlphaFoldDB" id="A0A6I4IVD3"/>
<keyword evidence="3" id="KW-1185">Reference proteome</keyword>
<name>A0A6I4IVD3_9FLAO</name>
<proteinExistence type="predicted"/>
<accession>A0A6I4IVD3</accession>
<evidence type="ECO:0000313" key="3">
    <source>
        <dbReference type="Proteomes" id="UP000431264"/>
    </source>
</evidence>
<protein>
    <submittedName>
        <fullName evidence="2">Uncharacterized protein</fullName>
    </submittedName>
</protein>
<dbReference type="RefSeq" id="WP_140999272.1">
    <property type="nucleotide sequence ID" value="NZ_VDCZ01000016.1"/>
</dbReference>
<comment type="caution">
    <text evidence="2">The sequence shown here is derived from an EMBL/GenBank/DDBJ whole genome shotgun (WGS) entry which is preliminary data.</text>
</comment>
<reference evidence="3" key="1">
    <citation type="submission" date="2019-05" db="EMBL/GenBank/DDBJ databases">
        <title>Flavobacterium profundi sp. nov., isolated from a deep-sea seamount.</title>
        <authorList>
            <person name="Zhang D.-C."/>
        </authorList>
    </citation>
    <scope>NUCLEOTIDE SEQUENCE [LARGE SCALE GENOMIC DNA]</scope>
    <source>
        <strain evidence="3">TP390</strain>
    </source>
</reference>
<keyword evidence="1" id="KW-0812">Transmembrane</keyword>